<organism evidence="2 3">
    <name type="scientific">Aureobasidium pullulans EXF-150</name>
    <dbReference type="NCBI Taxonomy" id="1043002"/>
    <lineage>
        <taxon>Eukaryota</taxon>
        <taxon>Fungi</taxon>
        <taxon>Dikarya</taxon>
        <taxon>Ascomycota</taxon>
        <taxon>Pezizomycotina</taxon>
        <taxon>Dothideomycetes</taxon>
        <taxon>Dothideomycetidae</taxon>
        <taxon>Dothideales</taxon>
        <taxon>Saccotheciaceae</taxon>
        <taxon>Aureobasidium</taxon>
    </lineage>
</organism>
<evidence type="ECO:0000256" key="1">
    <source>
        <dbReference type="SAM" id="MobiDB-lite"/>
    </source>
</evidence>
<dbReference type="GeneID" id="40741552"/>
<protein>
    <submittedName>
        <fullName evidence="2">Uncharacterized protein</fullName>
    </submittedName>
</protein>
<proteinExistence type="predicted"/>
<reference evidence="2 3" key="1">
    <citation type="journal article" date="2014" name="BMC Genomics">
        <title>Genome sequencing of four Aureobasidium pullulans varieties: biotechnological potential, stress tolerance, and description of new species.</title>
        <authorList>
            <person name="Gostin Ar C."/>
            <person name="Ohm R.A."/>
            <person name="Kogej T."/>
            <person name="Sonjak S."/>
            <person name="Turk M."/>
            <person name="Zajc J."/>
            <person name="Zalar P."/>
            <person name="Grube M."/>
            <person name="Sun H."/>
            <person name="Han J."/>
            <person name="Sharma A."/>
            <person name="Chiniquy J."/>
            <person name="Ngan C.Y."/>
            <person name="Lipzen A."/>
            <person name="Barry K."/>
            <person name="Grigoriev I.V."/>
            <person name="Gunde-Cimerman N."/>
        </authorList>
    </citation>
    <scope>NUCLEOTIDE SEQUENCE [LARGE SCALE GENOMIC DNA]</scope>
    <source>
        <strain evidence="2 3">EXF-150</strain>
    </source>
</reference>
<accession>A0A074XW38</accession>
<sequence length="162" mass="18040">MSADNSNEPTTHDTSPTATTQSRIQSKQVQSIPSNQPPGNSKPSISLHTNQTSTRVQTYHLPDHVSGHQDSPRDMKKTKPIILAPKKHISSISHMRAMSVCAPCRYARNATKTKKRKNQAKVEIYCSCIVPKYVQYAFWGEASSILLLHRHALHFGALFSCS</sequence>
<feature type="compositionally biased region" description="Basic and acidic residues" evidence="1">
    <location>
        <begin position="61"/>
        <end position="76"/>
    </location>
</feature>
<dbReference type="EMBL" id="KL584979">
    <property type="protein sequence ID" value="KEQ86102.1"/>
    <property type="molecule type" value="Genomic_DNA"/>
</dbReference>
<feature type="region of interest" description="Disordered" evidence="1">
    <location>
        <begin position="1"/>
        <end position="76"/>
    </location>
</feature>
<name>A0A074XW38_AURPU</name>
<keyword evidence="3" id="KW-1185">Reference proteome</keyword>
<dbReference type="AlphaFoldDB" id="A0A074XW38"/>
<dbReference type="HOGENOM" id="CLU_1635053_0_0_1"/>
<evidence type="ECO:0000313" key="3">
    <source>
        <dbReference type="Proteomes" id="UP000030706"/>
    </source>
</evidence>
<dbReference type="Proteomes" id="UP000030706">
    <property type="component" value="Unassembled WGS sequence"/>
</dbReference>
<evidence type="ECO:0000313" key="2">
    <source>
        <dbReference type="EMBL" id="KEQ86102.1"/>
    </source>
</evidence>
<gene>
    <name evidence="2" type="ORF">M438DRAFT_190684</name>
</gene>
<feature type="compositionally biased region" description="Polar residues" evidence="1">
    <location>
        <begin position="21"/>
        <end position="57"/>
    </location>
</feature>
<dbReference type="RefSeq" id="XP_029762289.1">
    <property type="nucleotide sequence ID" value="XM_029899246.1"/>
</dbReference>